<evidence type="ECO:0000259" key="1">
    <source>
        <dbReference type="PROSITE" id="PS50181"/>
    </source>
</evidence>
<gene>
    <name evidence="2" type="ORF">GNLVRS02_ARAD1C12804g</name>
</gene>
<name>A0A060T6B7_BLAAD</name>
<dbReference type="PROSITE" id="PS50181">
    <property type="entry name" value="FBOX"/>
    <property type="match status" value="1"/>
</dbReference>
<organism evidence="2">
    <name type="scientific">Blastobotrys adeninivorans</name>
    <name type="common">Yeast</name>
    <name type="synonym">Arxula adeninivorans</name>
    <dbReference type="NCBI Taxonomy" id="409370"/>
    <lineage>
        <taxon>Eukaryota</taxon>
        <taxon>Fungi</taxon>
        <taxon>Dikarya</taxon>
        <taxon>Ascomycota</taxon>
        <taxon>Saccharomycotina</taxon>
        <taxon>Dipodascomycetes</taxon>
        <taxon>Dipodascales</taxon>
        <taxon>Trichomonascaceae</taxon>
        <taxon>Blastobotrys</taxon>
    </lineage>
</organism>
<reference evidence="2" key="1">
    <citation type="submission" date="2014-02" db="EMBL/GenBank/DDBJ databases">
        <authorList>
            <person name="Genoscope - CEA"/>
        </authorList>
    </citation>
    <scope>NUCLEOTIDE SEQUENCE</scope>
    <source>
        <strain evidence="2">LS3</strain>
    </source>
</reference>
<dbReference type="SMART" id="SM00256">
    <property type="entry name" value="FBOX"/>
    <property type="match status" value="1"/>
</dbReference>
<reference evidence="2" key="2">
    <citation type="submission" date="2014-06" db="EMBL/GenBank/DDBJ databases">
        <title>The complete genome of Blastobotrys (Arxula) adeninivorans LS3 - a yeast of biotechnological interest.</title>
        <authorList>
            <person name="Kunze G."/>
            <person name="Gaillardin C."/>
            <person name="Czernicka M."/>
            <person name="Durrens P."/>
            <person name="Martin T."/>
            <person name="Boer E."/>
            <person name="Gabaldon T."/>
            <person name="Cruz J."/>
            <person name="Talla E."/>
            <person name="Marck C."/>
            <person name="Goffeau A."/>
            <person name="Barbe V."/>
            <person name="Baret P."/>
            <person name="Baronian K."/>
            <person name="Beier S."/>
            <person name="Bleykasten C."/>
            <person name="Bode R."/>
            <person name="Casaregola S."/>
            <person name="Despons L."/>
            <person name="Fairhead C."/>
            <person name="Giersberg M."/>
            <person name="Gierski P."/>
            <person name="Hahnel U."/>
            <person name="Hartmann A."/>
            <person name="Jankowska D."/>
            <person name="Jubin C."/>
            <person name="Jung P."/>
            <person name="Lafontaine I."/>
            <person name="Leh-Louis V."/>
            <person name="Lemaire M."/>
            <person name="Marcet-Houben M."/>
            <person name="Mascher M."/>
            <person name="Morel G."/>
            <person name="Richard G.-F."/>
            <person name="Riechen J."/>
            <person name="Sacerdot C."/>
            <person name="Sarkar A."/>
            <person name="Savel G."/>
            <person name="Schacherer J."/>
            <person name="Sherman D."/>
            <person name="Straub M.-L."/>
            <person name="Stein N."/>
            <person name="Thierry A."/>
            <person name="Trautwein-Schult A."/>
            <person name="Westhof E."/>
            <person name="Worch S."/>
            <person name="Dujon B."/>
            <person name="Souciet J.-L."/>
            <person name="Wincker P."/>
            <person name="Scholz U."/>
            <person name="Neuveglise N."/>
        </authorList>
    </citation>
    <scope>NUCLEOTIDE SEQUENCE</scope>
    <source>
        <strain evidence="2">LS3</strain>
    </source>
</reference>
<sequence>MSMLKLPLELQNEIFQFLSIGDLRNVSFACQSLRRLLEPRLWRHVHIELGDPEDEVGKCKSHGAAWRSHFFRQECYYCDSTVEVRRHEGKLRRFLDIDPAQFKHVEILTLTFDGRPYPFGEQDFVASLFDGNTNKLTDEQLRHWQLLIRLLYTVLPENCVNVRLVRLRRLYVESRILAGSLRKDFTQDVIKLFTRSFPRARFDIYYGLEFKIAPFNGQAGSYFQIRTLFLTQAVENPSATIDFFLNRVELPNVEHLTVHSRYHHFAAQNSLQTFFNSCKKLKKLELYGLCSSDLSWEWVPDTVTNLYLYSSLHFSMAVWPPRGAMANLLNVKELGLGGDGFEWPYINAEFPSLDSLIIYGLDKGFSDAGLEEFLQRTHIRQLKWRGFSYDQLLSVLQFCPYIEHLDAKGISYTLFPTAEDGPDFTKFPRNLKSMKFETEQSPVIVRELVSSLAKNNPELSTVVVNSALVDKICVEFSLTRPKCNCGYTLYRVEFPTDLVNYTSS</sequence>
<dbReference type="SUPFAM" id="SSF81383">
    <property type="entry name" value="F-box domain"/>
    <property type="match status" value="1"/>
</dbReference>
<dbReference type="Pfam" id="PF12937">
    <property type="entry name" value="F-box-like"/>
    <property type="match status" value="1"/>
</dbReference>
<dbReference type="Gene3D" id="1.20.1280.50">
    <property type="match status" value="1"/>
</dbReference>
<accession>A0A060T6B7</accession>
<dbReference type="InterPro" id="IPR032675">
    <property type="entry name" value="LRR_dom_sf"/>
</dbReference>
<dbReference type="AlphaFoldDB" id="A0A060T6B7"/>
<dbReference type="SUPFAM" id="SSF52047">
    <property type="entry name" value="RNI-like"/>
    <property type="match status" value="1"/>
</dbReference>
<dbReference type="InterPro" id="IPR001810">
    <property type="entry name" value="F-box_dom"/>
</dbReference>
<feature type="domain" description="F-box" evidence="1">
    <location>
        <begin position="1"/>
        <end position="45"/>
    </location>
</feature>
<dbReference type="EMBL" id="HG937693">
    <property type="protein sequence ID" value="CDP34457.1"/>
    <property type="molecule type" value="Genomic_DNA"/>
</dbReference>
<proteinExistence type="predicted"/>
<protein>
    <submittedName>
        <fullName evidence="2">ARAD1C12804p</fullName>
    </submittedName>
</protein>
<dbReference type="Gene3D" id="3.80.10.10">
    <property type="entry name" value="Ribonuclease Inhibitor"/>
    <property type="match status" value="1"/>
</dbReference>
<evidence type="ECO:0000313" key="2">
    <source>
        <dbReference type="EMBL" id="CDP34457.1"/>
    </source>
</evidence>
<dbReference type="InterPro" id="IPR036047">
    <property type="entry name" value="F-box-like_dom_sf"/>
</dbReference>
<dbReference type="PhylomeDB" id="A0A060T6B7"/>